<gene>
    <name evidence="10" type="ORF">LARSCL_LOCUS17577</name>
</gene>
<dbReference type="InterPro" id="IPR017930">
    <property type="entry name" value="Myb_dom"/>
</dbReference>
<feature type="domain" description="Myb-like" evidence="8">
    <location>
        <begin position="506"/>
        <end position="557"/>
    </location>
</feature>
<evidence type="ECO:0000259" key="9">
    <source>
        <dbReference type="PROSITE" id="PS51294"/>
    </source>
</evidence>
<feature type="domain" description="HTH myb-type" evidence="9">
    <location>
        <begin position="454"/>
        <end position="493"/>
    </location>
</feature>
<feature type="region of interest" description="Disordered" evidence="7">
    <location>
        <begin position="999"/>
        <end position="1039"/>
    </location>
</feature>
<evidence type="ECO:0000256" key="2">
    <source>
        <dbReference type="ARBA" id="ARBA00023015"/>
    </source>
</evidence>
<dbReference type="GO" id="GO:0000978">
    <property type="term" value="F:RNA polymerase II cis-regulatory region sequence-specific DNA binding"/>
    <property type="evidence" value="ECO:0007669"/>
    <property type="project" value="TreeGrafter"/>
</dbReference>
<feature type="compositionally biased region" description="Acidic residues" evidence="7">
    <location>
        <begin position="84"/>
        <end position="94"/>
    </location>
</feature>
<dbReference type="PROSITE" id="PS51294">
    <property type="entry name" value="HTH_MYB"/>
    <property type="match status" value="3"/>
</dbReference>
<sequence length="1059" mass="123139">MTEANENLSVEDFLALFQFPFHEYVSNINEGIGEYLSDQPGTSKIAVVNSGNQNVDVENLEDLDEYLSDQVGILHSSDVSTDSETLDDESDGDISEYSSTDAGLSDVSFANSDISDFSPEDFEIGLKAFPDDPKLLKSSLSANRKLQKKLSEALEKIKNALDEKEAQMKKFHKVKDDEIARRAWREPLLKTTALFLSPYFAESGPIGMFPPNNEDTIAKLRNNEITAYHHPPKPWSSIEKARLLKGVNEVALDYVLKPLTRRLEFLKDKIKDQRKDGTLIKYQEIEMKEEIKCIKYTIKQKCRKSTEEIIKEAGDNIDWMRVSAQFFEGCRSDEDCELMWNNCLSIFVNKKRFSAAEDKKLEKLVKKYHEKNWDLIAEELQTGRNAIQCCSRYHRHLNKNILKKGFWTDEESAKLLRVVEELRIGNYIPWIQAHLYIEGRTNEQIATHYRFALEQSLDRSPWTKEEDAMILAGVKKFGIKKWIKIGKYLPNRTYPTIKGRYIWYLNPTMKIGPWSDEEHFKLIELVKKHGFGKWGEVARQLPGRPTAAIKKHISTLVIRDQHTKELRFKSPEEIREMSKLNTVNNFLTACHNRRKDIIDSAYETLKYALEKISYDLKEPITLENLSLISFPGLRLLQKELLKHKKKSVRWNVSMDWKTRFPNRRPPFNNNKNMLNVEEEAEMNLKYNEIESNWMNPVIRVQKLPMNNKERKEYAEDEKAWLQKVLHSKIEEEANRAPVPSYISRIIDNLDLGSTLEYSMYEEYLQQQIMNCKASNEEESDNMHFMNGLNYKTSLPEVVHHFIHPHVSDDQVLVLPPNCTTLDAMNAILASDSMLRRTADLVDHSVVYLRYLLDLTKKRPKCVKCSLAEKDNTSHEDYKATINNMKSHLVVPTQEMKESAMVETLFPASRLKECWCDELVESKTTIDLLTKRFINLFLWPYFLQSIEPTQQQLELLLRTGCYKYKPKKSSKHEVSQRGKRKCESDEEDWSKKKCLREDLEDTEAEEDNQESNGPSCSLPTATIERRQNQLHDTAQNETEDVEVICLSDTPEDFCFAEPME</sequence>
<evidence type="ECO:0000313" key="10">
    <source>
        <dbReference type="EMBL" id="CAL1292292.1"/>
    </source>
</evidence>
<dbReference type="SUPFAM" id="SSF46689">
    <property type="entry name" value="Homeodomain-like"/>
    <property type="match status" value="4"/>
</dbReference>
<evidence type="ECO:0000256" key="7">
    <source>
        <dbReference type="SAM" id="MobiDB-lite"/>
    </source>
</evidence>
<dbReference type="Gene3D" id="1.10.10.60">
    <property type="entry name" value="Homeodomain-like"/>
    <property type="match status" value="4"/>
</dbReference>
<dbReference type="SMART" id="SM00717">
    <property type="entry name" value="SANT"/>
    <property type="match status" value="5"/>
</dbReference>
<dbReference type="InterPro" id="IPR051575">
    <property type="entry name" value="Myb-like_DNA-bd"/>
</dbReference>
<dbReference type="GO" id="GO:0042795">
    <property type="term" value="P:snRNA transcription by RNA polymerase II"/>
    <property type="evidence" value="ECO:0007669"/>
    <property type="project" value="TreeGrafter"/>
</dbReference>
<comment type="caution">
    <text evidence="10">The sequence shown here is derived from an EMBL/GenBank/DDBJ whole genome shotgun (WGS) entry which is preliminary data.</text>
</comment>
<keyword evidence="5" id="KW-0539">Nucleus</keyword>
<keyword evidence="4" id="KW-0804">Transcription</keyword>
<reference evidence="10 11" key="1">
    <citation type="submission" date="2024-04" db="EMBL/GenBank/DDBJ databases">
        <authorList>
            <person name="Rising A."/>
            <person name="Reimegard J."/>
            <person name="Sonavane S."/>
            <person name="Akerstrom W."/>
            <person name="Nylinder S."/>
            <person name="Hedman E."/>
            <person name="Kallberg Y."/>
        </authorList>
    </citation>
    <scope>NUCLEOTIDE SEQUENCE [LARGE SCALE GENOMIC DNA]</scope>
</reference>
<feature type="domain" description="Myb-like" evidence="8">
    <location>
        <begin position="345"/>
        <end position="397"/>
    </location>
</feature>
<evidence type="ECO:0000259" key="8">
    <source>
        <dbReference type="PROSITE" id="PS50090"/>
    </source>
</evidence>
<feature type="compositionally biased region" description="Polar residues" evidence="7">
    <location>
        <begin position="1009"/>
        <end position="1019"/>
    </location>
</feature>
<evidence type="ECO:0000256" key="6">
    <source>
        <dbReference type="SAM" id="Coils"/>
    </source>
</evidence>
<dbReference type="GO" id="GO:0019185">
    <property type="term" value="C:snRNA-activating protein complex"/>
    <property type="evidence" value="ECO:0007669"/>
    <property type="project" value="TreeGrafter"/>
</dbReference>
<feature type="domain" description="Myb-like" evidence="8">
    <location>
        <begin position="399"/>
        <end position="453"/>
    </location>
</feature>
<dbReference type="InterPro" id="IPR001005">
    <property type="entry name" value="SANT/Myb"/>
</dbReference>
<dbReference type="GO" id="GO:0005634">
    <property type="term" value="C:nucleus"/>
    <property type="evidence" value="ECO:0007669"/>
    <property type="project" value="UniProtKB-SubCell"/>
</dbReference>
<dbReference type="PROSITE" id="PS50090">
    <property type="entry name" value="MYB_LIKE"/>
    <property type="match status" value="4"/>
</dbReference>
<proteinExistence type="predicted"/>
<dbReference type="PANTHER" id="PTHR46621">
    <property type="entry name" value="SNRNA-ACTIVATING PROTEIN COMPLEX SUBUNIT 4"/>
    <property type="match status" value="1"/>
</dbReference>
<name>A0AAV2B8T3_9ARAC</name>
<dbReference type="EMBL" id="CAXIEN010000303">
    <property type="protein sequence ID" value="CAL1292292.1"/>
    <property type="molecule type" value="Genomic_DNA"/>
</dbReference>
<keyword evidence="6" id="KW-0175">Coiled coil</keyword>
<dbReference type="PANTHER" id="PTHR46621:SF1">
    <property type="entry name" value="SNRNA-ACTIVATING PROTEIN COMPLEX SUBUNIT 4"/>
    <property type="match status" value="1"/>
</dbReference>
<dbReference type="InterPro" id="IPR009057">
    <property type="entry name" value="Homeodomain-like_sf"/>
</dbReference>
<dbReference type="AlphaFoldDB" id="A0AAV2B8T3"/>
<feature type="domain" description="Myb-like" evidence="8">
    <location>
        <begin position="454"/>
        <end position="505"/>
    </location>
</feature>
<dbReference type="Proteomes" id="UP001497382">
    <property type="component" value="Unassembled WGS sequence"/>
</dbReference>
<feature type="domain" description="HTH myb-type" evidence="9">
    <location>
        <begin position="345"/>
        <end position="401"/>
    </location>
</feature>
<dbReference type="GO" id="GO:0042796">
    <property type="term" value="P:snRNA transcription by RNA polymerase III"/>
    <property type="evidence" value="ECO:0007669"/>
    <property type="project" value="TreeGrafter"/>
</dbReference>
<organism evidence="10 11">
    <name type="scientific">Larinioides sclopetarius</name>
    <dbReference type="NCBI Taxonomy" id="280406"/>
    <lineage>
        <taxon>Eukaryota</taxon>
        <taxon>Metazoa</taxon>
        <taxon>Ecdysozoa</taxon>
        <taxon>Arthropoda</taxon>
        <taxon>Chelicerata</taxon>
        <taxon>Arachnida</taxon>
        <taxon>Araneae</taxon>
        <taxon>Araneomorphae</taxon>
        <taxon>Entelegynae</taxon>
        <taxon>Araneoidea</taxon>
        <taxon>Araneidae</taxon>
        <taxon>Larinioides</taxon>
    </lineage>
</organism>
<evidence type="ECO:0000256" key="5">
    <source>
        <dbReference type="ARBA" id="ARBA00023242"/>
    </source>
</evidence>
<keyword evidence="11" id="KW-1185">Reference proteome</keyword>
<feature type="region of interest" description="Disordered" evidence="7">
    <location>
        <begin position="78"/>
        <end position="99"/>
    </location>
</feature>
<dbReference type="GO" id="GO:0001006">
    <property type="term" value="F:RNA polymerase III type 3 promoter sequence-specific DNA binding"/>
    <property type="evidence" value="ECO:0007669"/>
    <property type="project" value="TreeGrafter"/>
</dbReference>
<keyword evidence="2" id="KW-0805">Transcription regulation</keyword>
<evidence type="ECO:0000313" key="11">
    <source>
        <dbReference type="Proteomes" id="UP001497382"/>
    </source>
</evidence>
<comment type="subcellular location">
    <subcellularLocation>
        <location evidence="1">Nucleus</location>
    </subcellularLocation>
</comment>
<dbReference type="Pfam" id="PF00249">
    <property type="entry name" value="Myb_DNA-binding"/>
    <property type="match status" value="3"/>
</dbReference>
<evidence type="ECO:0000256" key="4">
    <source>
        <dbReference type="ARBA" id="ARBA00023163"/>
    </source>
</evidence>
<evidence type="ECO:0000256" key="1">
    <source>
        <dbReference type="ARBA" id="ARBA00004123"/>
    </source>
</evidence>
<accession>A0AAV2B8T3</accession>
<feature type="compositionally biased region" description="Acidic residues" evidence="7">
    <location>
        <begin position="999"/>
        <end position="1008"/>
    </location>
</feature>
<dbReference type="CDD" id="cd00167">
    <property type="entry name" value="SANT"/>
    <property type="match status" value="3"/>
</dbReference>
<evidence type="ECO:0008006" key="12">
    <source>
        <dbReference type="Google" id="ProtNLM"/>
    </source>
</evidence>
<evidence type="ECO:0000256" key="3">
    <source>
        <dbReference type="ARBA" id="ARBA00023125"/>
    </source>
</evidence>
<feature type="domain" description="HTH myb-type" evidence="9">
    <location>
        <begin position="506"/>
        <end position="561"/>
    </location>
</feature>
<feature type="coiled-coil region" evidence="6">
    <location>
        <begin position="136"/>
        <end position="174"/>
    </location>
</feature>
<keyword evidence="3" id="KW-0238">DNA-binding</keyword>
<protein>
    <recommendedName>
        <fullName evidence="12">snRNA-activating protein complex subunit 4</fullName>
    </recommendedName>
</protein>